<evidence type="ECO:0008006" key="4">
    <source>
        <dbReference type="Google" id="ProtNLM"/>
    </source>
</evidence>
<dbReference type="PANTHER" id="PTHR36833">
    <property type="entry name" value="SLR0610 PROTEIN-RELATED"/>
    <property type="match status" value="1"/>
</dbReference>
<reference evidence="2 3" key="1">
    <citation type="journal article" date="2016" name="Environ. Microbiol.">
        <title>Genomic resolution of a cold subsurface aquifer community provides metabolic insights for novel microbes adapted to high CO concentrations.</title>
        <authorList>
            <person name="Probst A.J."/>
            <person name="Castelle C.J."/>
            <person name="Singh A."/>
            <person name="Brown C.T."/>
            <person name="Anantharaman K."/>
            <person name="Sharon I."/>
            <person name="Hug L.A."/>
            <person name="Burstein D."/>
            <person name="Emerson J.B."/>
            <person name="Thomas B.C."/>
            <person name="Banfield J.F."/>
        </authorList>
    </citation>
    <scope>NUCLEOTIDE SEQUENCE [LARGE SCALE GENOMIC DNA]</scope>
    <source>
        <strain evidence="2">CG2_30_44_31</strain>
    </source>
</reference>
<feature type="transmembrane region" description="Helical" evidence="1">
    <location>
        <begin position="115"/>
        <end position="138"/>
    </location>
</feature>
<organism evidence="2 3">
    <name type="scientific">Candidatus Beckwithbacteria bacterium CG2_30_44_31</name>
    <dbReference type="NCBI Taxonomy" id="1805035"/>
    <lineage>
        <taxon>Bacteria</taxon>
        <taxon>Candidatus Beckwithiibacteriota</taxon>
    </lineage>
</organism>
<evidence type="ECO:0000256" key="1">
    <source>
        <dbReference type="SAM" id="Phobius"/>
    </source>
</evidence>
<dbReference type="Proteomes" id="UP000183605">
    <property type="component" value="Unassembled WGS sequence"/>
</dbReference>
<proteinExistence type="predicted"/>
<name>A0A1J5AWN4_9BACT</name>
<protein>
    <recommendedName>
        <fullName evidence="4">ABC transporter permease</fullName>
    </recommendedName>
</protein>
<feature type="transmembrane region" description="Helical" evidence="1">
    <location>
        <begin position="54"/>
        <end position="72"/>
    </location>
</feature>
<evidence type="ECO:0000313" key="2">
    <source>
        <dbReference type="EMBL" id="OIP02969.1"/>
    </source>
</evidence>
<keyword evidence="1" id="KW-1133">Transmembrane helix</keyword>
<comment type="caution">
    <text evidence="2">The sequence shown here is derived from an EMBL/GenBank/DDBJ whole genome shotgun (WGS) entry which is preliminary data.</text>
</comment>
<keyword evidence="1" id="KW-0812">Transmembrane</keyword>
<feature type="transmembrane region" description="Helical" evidence="1">
    <location>
        <begin position="144"/>
        <end position="175"/>
    </location>
</feature>
<dbReference type="InterPro" id="IPR010390">
    <property type="entry name" value="ABC-2_transporter-like"/>
</dbReference>
<feature type="transmembrane region" description="Helical" evidence="1">
    <location>
        <begin position="26"/>
        <end position="48"/>
    </location>
</feature>
<evidence type="ECO:0000313" key="3">
    <source>
        <dbReference type="Proteomes" id="UP000183605"/>
    </source>
</evidence>
<feature type="transmembrane region" description="Helical" evidence="1">
    <location>
        <begin position="204"/>
        <end position="224"/>
    </location>
</feature>
<dbReference type="EMBL" id="MNXQ01000052">
    <property type="protein sequence ID" value="OIP02969.1"/>
    <property type="molecule type" value="Genomic_DNA"/>
</dbReference>
<dbReference type="Pfam" id="PF06182">
    <property type="entry name" value="ABC2_membrane_6"/>
    <property type="match status" value="1"/>
</dbReference>
<dbReference type="AlphaFoldDB" id="A0A1J5AWN4"/>
<feature type="transmembrane region" description="Helical" evidence="1">
    <location>
        <begin position="230"/>
        <end position="249"/>
    </location>
</feature>
<gene>
    <name evidence="2" type="ORF">AUK18_02865</name>
</gene>
<keyword evidence="1" id="KW-0472">Membrane</keyword>
<sequence length="261" mass="31011">MKRYLKLYWSFFKNCLIREMEFRSHFFLINFISLSWAICFLLVYFFIYQHVDSVQGWTLEQVLLLTAIYFFIDRIFDSFFEINFDNFINLVNQGDLDLVLTKPVSSQFIVSLRRFSFSMVFSNIAMIGVIVYLCRLYFWPLNGWVIINFLMLIICAIVITYSLWFITLLPVFWWGRARNLNEFFRPIHQLGRVPIDVTGKLKPFLTYVIPLAFISTIPAQALIGRLSIHLVFYGVFVAGFLLWLSHRLWRFSLKHYTSASS</sequence>
<accession>A0A1J5AWN4</accession>
<dbReference type="PANTHER" id="PTHR36833:SF2">
    <property type="entry name" value="SLR0610 PROTEIN"/>
    <property type="match status" value="1"/>
</dbReference>